<keyword evidence="11" id="KW-0963">Cytoplasm</keyword>
<evidence type="ECO:0000256" key="8">
    <source>
        <dbReference type="ARBA" id="ARBA00023125"/>
    </source>
</evidence>
<dbReference type="PANTHER" id="PTHR38839:SF7">
    <property type="entry name" value="TRANSCRIPTIONAL REGULATOR WHIB4"/>
    <property type="match status" value="1"/>
</dbReference>
<keyword evidence="9 11" id="KW-1015">Disulfide bond</keyword>
<comment type="PTM">
    <text evidence="11">The Fe-S cluster can be nitrosylated by nitric oxide (NO).</text>
</comment>
<dbReference type="InterPro" id="IPR003482">
    <property type="entry name" value="Whib"/>
</dbReference>
<accession>A0ABP8KYA7</accession>
<proteinExistence type="inferred from homology"/>
<keyword evidence="4 11" id="KW-0479">Metal-binding</keyword>
<evidence type="ECO:0000256" key="11">
    <source>
        <dbReference type="HAMAP-Rule" id="MF_01479"/>
    </source>
</evidence>
<evidence type="ECO:0000256" key="6">
    <source>
        <dbReference type="ARBA" id="ARBA00023014"/>
    </source>
</evidence>
<name>A0ABP8KYA7_9MICO</name>
<feature type="binding site" evidence="11">
    <location>
        <position position="38"/>
    </location>
    <ligand>
        <name>[4Fe-4S] cluster</name>
        <dbReference type="ChEBI" id="CHEBI:49883"/>
    </ligand>
</feature>
<comment type="caution">
    <text evidence="13">The sequence shown here is derived from an EMBL/GenBank/DDBJ whole genome shotgun (WGS) entry which is preliminary data.</text>
</comment>
<evidence type="ECO:0000256" key="4">
    <source>
        <dbReference type="ARBA" id="ARBA00022723"/>
    </source>
</evidence>
<keyword evidence="10 11" id="KW-0804">Transcription</keyword>
<dbReference type="EMBL" id="BAABGN010000002">
    <property type="protein sequence ID" value="GAA4419115.1"/>
    <property type="molecule type" value="Genomic_DNA"/>
</dbReference>
<feature type="binding site" evidence="11">
    <location>
        <position position="44"/>
    </location>
    <ligand>
        <name>[4Fe-4S] cluster</name>
        <dbReference type="ChEBI" id="CHEBI:49883"/>
    </ligand>
</feature>
<keyword evidence="8 11" id="KW-0238">DNA-binding</keyword>
<evidence type="ECO:0000313" key="13">
    <source>
        <dbReference type="EMBL" id="GAA4419115.1"/>
    </source>
</evidence>
<dbReference type="PROSITE" id="PS51674">
    <property type="entry name" value="4FE4S_WBL"/>
    <property type="match status" value="1"/>
</dbReference>
<evidence type="ECO:0000259" key="12">
    <source>
        <dbReference type="PROSITE" id="PS51674"/>
    </source>
</evidence>
<evidence type="ECO:0000313" key="14">
    <source>
        <dbReference type="Proteomes" id="UP001500622"/>
    </source>
</evidence>
<dbReference type="InterPro" id="IPR034768">
    <property type="entry name" value="4FE4S_WBL"/>
</dbReference>
<sequence length="121" mass="13400">MTGDKGWASGAACVEREPEKFFVRGAAQRAVREMCFRCPVRMQCLSEALDSRIEFGVWGGMTERERRALLKNHPEVTDWAAWLAEPGNEIELPARRAPRKAIEALAAATARAENGRSEAVA</sequence>
<keyword evidence="14" id="KW-1185">Reference proteome</keyword>
<evidence type="ECO:0000256" key="5">
    <source>
        <dbReference type="ARBA" id="ARBA00023004"/>
    </source>
</evidence>
<keyword evidence="6 11" id="KW-0411">Iron-sulfur</keyword>
<keyword evidence="5 11" id="KW-0408">Iron</keyword>
<evidence type="ECO:0000256" key="1">
    <source>
        <dbReference type="ARBA" id="ARBA00004496"/>
    </source>
</evidence>
<feature type="domain" description="4Fe-4S Wbl-type" evidence="12">
    <location>
        <begin position="12"/>
        <end position="68"/>
    </location>
</feature>
<evidence type="ECO:0000256" key="3">
    <source>
        <dbReference type="ARBA" id="ARBA00022485"/>
    </source>
</evidence>
<comment type="PTM">
    <text evidence="11">Upon Fe-S cluster removal intramolecular disulfide bonds are formed.</text>
</comment>
<gene>
    <name evidence="11" type="primary">whiB</name>
    <name evidence="13" type="ORF">GCM10023169_09480</name>
</gene>
<feature type="binding site" evidence="11">
    <location>
        <position position="13"/>
    </location>
    <ligand>
        <name>[4Fe-4S] cluster</name>
        <dbReference type="ChEBI" id="CHEBI:49883"/>
    </ligand>
</feature>
<organism evidence="13 14">
    <name type="scientific">Georgenia halophila</name>
    <dbReference type="NCBI Taxonomy" id="620889"/>
    <lineage>
        <taxon>Bacteria</taxon>
        <taxon>Bacillati</taxon>
        <taxon>Actinomycetota</taxon>
        <taxon>Actinomycetes</taxon>
        <taxon>Micrococcales</taxon>
        <taxon>Bogoriellaceae</taxon>
        <taxon>Georgenia</taxon>
    </lineage>
</organism>
<evidence type="ECO:0000256" key="7">
    <source>
        <dbReference type="ARBA" id="ARBA00023015"/>
    </source>
</evidence>
<evidence type="ECO:0000256" key="9">
    <source>
        <dbReference type="ARBA" id="ARBA00023157"/>
    </source>
</evidence>
<comment type="cofactor">
    <cofactor evidence="11">
        <name>[4Fe-4S] cluster</name>
        <dbReference type="ChEBI" id="CHEBI:49883"/>
    </cofactor>
    <text evidence="11">Binds 1 [4Fe-4S] cluster per subunit. Following nitrosylation of the [4Fe-4S] cluster binds 1 [4Fe-8(NO)] cluster per subunit.</text>
</comment>
<reference evidence="14" key="1">
    <citation type="journal article" date="2019" name="Int. J. Syst. Evol. Microbiol.">
        <title>The Global Catalogue of Microorganisms (GCM) 10K type strain sequencing project: providing services to taxonomists for standard genome sequencing and annotation.</title>
        <authorList>
            <consortium name="The Broad Institute Genomics Platform"/>
            <consortium name="The Broad Institute Genome Sequencing Center for Infectious Disease"/>
            <person name="Wu L."/>
            <person name="Ma J."/>
        </authorList>
    </citation>
    <scope>NUCLEOTIDE SEQUENCE [LARGE SCALE GENOMIC DNA]</scope>
    <source>
        <strain evidence="14">JCM 17810</strain>
    </source>
</reference>
<dbReference type="RefSeq" id="WP_345215321.1">
    <property type="nucleotide sequence ID" value="NZ_BAABGN010000002.1"/>
</dbReference>
<evidence type="ECO:0000256" key="10">
    <source>
        <dbReference type="ARBA" id="ARBA00023163"/>
    </source>
</evidence>
<dbReference type="PANTHER" id="PTHR38839">
    <property type="entry name" value="TRANSCRIPTIONAL REGULATOR WHID-RELATED"/>
    <property type="match status" value="1"/>
</dbReference>
<dbReference type="Pfam" id="PF02467">
    <property type="entry name" value="Whib"/>
    <property type="match status" value="1"/>
</dbReference>
<protein>
    <recommendedName>
        <fullName evidence="11">Transcriptional regulator WhiB</fullName>
    </recommendedName>
</protein>
<dbReference type="HAMAP" id="MF_01479">
    <property type="entry name" value="WhiB"/>
    <property type="match status" value="1"/>
</dbReference>
<comment type="similarity">
    <text evidence="2 11">Belongs to the WhiB family.</text>
</comment>
<keyword evidence="7 11" id="KW-0805">Transcription regulation</keyword>
<feature type="binding site" evidence="11">
    <location>
        <position position="35"/>
    </location>
    <ligand>
        <name>[4Fe-4S] cluster</name>
        <dbReference type="ChEBI" id="CHEBI:49883"/>
    </ligand>
</feature>
<dbReference type="Proteomes" id="UP001500622">
    <property type="component" value="Unassembled WGS sequence"/>
</dbReference>
<comment type="subcellular location">
    <subcellularLocation>
        <location evidence="1 11">Cytoplasm</location>
    </subcellularLocation>
</comment>
<keyword evidence="3 11" id="KW-0004">4Fe-4S</keyword>
<evidence type="ECO:0000256" key="2">
    <source>
        <dbReference type="ARBA" id="ARBA00006597"/>
    </source>
</evidence>
<comment type="function">
    <text evidence="11">Acts as a transcriptional regulator. Probably redox-responsive. The apo- but not holo-form probably binds DNA.</text>
</comment>